<evidence type="ECO:0000256" key="10">
    <source>
        <dbReference type="ARBA" id="ARBA00023014"/>
    </source>
</evidence>
<evidence type="ECO:0000256" key="2">
    <source>
        <dbReference type="ARBA" id="ARBA00006521"/>
    </source>
</evidence>
<comment type="catalytic activity">
    <reaction evidence="1">
        <text>Hydrolyzes single-stranded DNA or mismatched double-stranded DNA and polynucleotides, releasing free uracil.</text>
        <dbReference type="EC" id="3.2.2.27"/>
    </reaction>
</comment>
<dbReference type="Gene3D" id="3.40.470.10">
    <property type="entry name" value="Uracil-DNA glycosylase-like domain"/>
    <property type="match status" value="1"/>
</dbReference>
<comment type="similarity">
    <text evidence="2">Belongs to the uracil-DNA glycosylase (UDG) superfamily. Type 4 (UDGa) family.</text>
</comment>
<evidence type="ECO:0000256" key="8">
    <source>
        <dbReference type="ARBA" id="ARBA00022801"/>
    </source>
</evidence>
<dbReference type="PANTHER" id="PTHR33693:SF1">
    <property type="entry name" value="TYPE-4 URACIL-DNA GLYCOSYLASE"/>
    <property type="match status" value="1"/>
</dbReference>
<dbReference type="SUPFAM" id="SSF52141">
    <property type="entry name" value="Uracil-DNA glycosylase-like"/>
    <property type="match status" value="1"/>
</dbReference>
<dbReference type="AlphaFoldDB" id="A0A517MS82"/>
<evidence type="ECO:0000256" key="9">
    <source>
        <dbReference type="ARBA" id="ARBA00023004"/>
    </source>
</evidence>
<dbReference type="InterPro" id="IPR051536">
    <property type="entry name" value="UDG_Type-4/5"/>
</dbReference>
<dbReference type="GO" id="GO:0046872">
    <property type="term" value="F:metal ion binding"/>
    <property type="evidence" value="ECO:0007669"/>
    <property type="project" value="UniProtKB-KW"/>
</dbReference>
<keyword evidence="5" id="KW-0004">4Fe-4S</keyword>
<reference evidence="14 15" key="1">
    <citation type="submission" date="2019-02" db="EMBL/GenBank/DDBJ databases">
        <title>Deep-cultivation of Planctomycetes and their phenomic and genomic characterization uncovers novel biology.</title>
        <authorList>
            <person name="Wiegand S."/>
            <person name="Jogler M."/>
            <person name="Boedeker C."/>
            <person name="Pinto D."/>
            <person name="Vollmers J."/>
            <person name="Rivas-Marin E."/>
            <person name="Kohn T."/>
            <person name="Peeters S.H."/>
            <person name="Heuer A."/>
            <person name="Rast P."/>
            <person name="Oberbeckmann S."/>
            <person name="Bunk B."/>
            <person name="Jeske O."/>
            <person name="Meyerdierks A."/>
            <person name="Storesund J.E."/>
            <person name="Kallscheuer N."/>
            <person name="Luecker S."/>
            <person name="Lage O.M."/>
            <person name="Pohl T."/>
            <person name="Merkel B.J."/>
            <person name="Hornburger P."/>
            <person name="Mueller R.-W."/>
            <person name="Bruemmer F."/>
            <person name="Labrenz M."/>
            <person name="Spormann A.M."/>
            <person name="Op den Camp H."/>
            <person name="Overmann J."/>
            <person name="Amann R."/>
            <person name="Jetten M.S.M."/>
            <person name="Mascher T."/>
            <person name="Medema M.H."/>
            <person name="Devos D.P."/>
            <person name="Kaster A.-K."/>
            <person name="Ovreas L."/>
            <person name="Rohde M."/>
            <person name="Galperin M.Y."/>
            <person name="Jogler C."/>
        </authorList>
    </citation>
    <scope>NUCLEOTIDE SEQUENCE [LARGE SCALE GENOMIC DNA]</scope>
    <source>
        <strain evidence="14 15">HG15A2</strain>
    </source>
</reference>
<dbReference type="Pfam" id="PF03167">
    <property type="entry name" value="UDG"/>
    <property type="match status" value="1"/>
</dbReference>
<evidence type="ECO:0000313" key="14">
    <source>
        <dbReference type="EMBL" id="QDS97734.1"/>
    </source>
</evidence>
<feature type="domain" description="Uracil-DNA glycosylase-like" evidence="13">
    <location>
        <begin position="116"/>
        <end position="262"/>
    </location>
</feature>
<evidence type="ECO:0000256" key="4">
    <source>
        <dbReference type="ARBA" id="ARBA00019403"/>
    </source>
</evidence>
<dbReference type="InterPro" id="IPR005122">
    <property type="entry name" value="Uracil-DNA_glycosylase-like"/>
</dbReference>
<name>A0A517MS82_9BACT</name>
<dbReference type="InterPro" id="IPR036895">
    <property type="entry name" value="Uracil-DNA_glycosylase-like_sf"/>
</dbReference>
<keyword evidence="11" id="KW-0234">DNA repair</keyword>
<dbReference type="CDD" id="cd10030">
    <property type="entry name" value="UDG-F4_TTUDGA_SPO1dp_like"/>
    <property type="match status" value="1"/>
</dbReference>
<dbReference type="EMBL" id="CP036263">
    <property type="protein sequence ID" value="QDS97734.1"/>
    <property type="molecule type" value="Genomic_DNA"/>
</dbReference>
<evidence type="ECO:0000313" key="15">
    <source>
        <dbReference type="Proteomes" id="UP000319852"/>
    </source>
</evidence>
<dbReference type="KEGG" id="amob:HG15A2_10000"/>
<organism evidence="14 15">
    <name type="scientific">Adhaeretor mobilis</name>
    <dbReference type="NCBI Taxonomy" id="1930276"/>
    <lineage>
        <taxon>Bacteria</taxon>
        <taxon>Pseudomonadati</taxon>
        <taxon>Planctomycetota</taxon>
        <taxon>Planctomycetia</taxon>
        <taxon>Pirellulales</taxon>
        <taxon>Lacipirellulaceae</taxon>
        <taxon>Adhaeretor</taxon>
    </lineage>
</organism>
<protein>
    <recommendedName>
        <fullName evidence="4">Type-4 uracil-DNA glycosylase</fullName>
        <ecNumber evidence="3">3.2.2.27</ecNumber>
    </recommendedName>
</protein>
<keyword evidence="7" id="KW-0227">DNA damage</keyword>
<dbReference type="InterPro" id="IPR005273">
    <property type="entry name" value="Ura-DNA_glyco_family4"/>
</dbReference>
<feature type="region of interest" description="Disordered" evidence="12">
    <location>
        <begin position="49"/>
        <end position="73"/>
    </location>
</feature>
<evidence type="ECO:0000259" key="13">
    <source>
        <dbReference type="SMART" id="SM00986"/>
    </source>
</evidence>
<dbReference type="GO" id="GO:0051539">
    <property type="term" value="F:4 iron, 4 sulfur cluster binding"/>
    <property type="evidence" value="ECO:0007669"/>
    <property type="project" value="UniProtKB-KW"/>
</dbReference>
<dbReference type="GO" id="GO:0006281">
    <property type="term" value="P:DNA repair"/>
    <property type="evidence" value="ECO:0007669"/>
    <property type="project" value="UniProtKB-KW"/>
</dbReference>
<evidence type="ECO:0000256" key="12">
    <source>
        <dbReference type="SAM" id="MobiDB-lite"/>
    </source>
</evidence>
<dbReference type="SMART" id="SM00987">
    <property type="entry name" value="UreE_C"/>
    <property type="match status" value="1"/>
</dbReference>
<gene>
    <name evidence="14" type="ORF">HG15A2_10000</name>
</gene>
<evidence type="ECO:0000256" key="5">
    <source>
        <dbReference type="ARBA" id="ARBA00022485"/>
    </source>
</evidence>
<keyword evidence="9" id="KW-0408">Iron</keyword>
<keyword evidence="6" id="KW-0479">Metal-binding</keyword>
<keyword evidence="15" id="KW-1185">Reference proteome</keyword>
<sequence>MLDSMPDSMNVKRALEQQLASLAAAGVGQLPHVEYVPDPAARGLAAPKETVAPTPAPTPAKPQAAKPQALPSTQSVPIAPSGVAISRATTLPVLAEEVAACTLCGDLATTRTQTVFGVGNPAARLCLLGEAPGADEDAQGEPFVGRSGQLLTKILSACGLEREDVYILNILKCRPPGNRNPAPQESENCRQFLIRQLQLIEPEFICCLGAVAAQNLLETTTSIGRLRGQLHDYRGIKVLCTYHPAYLLRNPGAKKDCWEDMQLLMREMGTPVE</sequence>
<dbReference type="NCBIfam" id="TIGR00758">
    <property type="entry name" value="UDG_fam4"/>
    <property type="match status" value="1"/>
</dbReference>
<proteinExistence type="inferred from homology"/>
<evidence type="ECO:0000256" key="1">
    <source>
        <dbReference type="ARBA" id="ARBA00001400"/>
    </source>
</evidence>
<keyword evidence="8" id="KW-0378">Hydrolase</keyword>
<dbReference type="GO" id="GO:0004844">
    <property type="term" value="F:uracil DNA N-glycosylase activity"/>
    <property type="evidence" value="ECO:0007669"/>
    <property type="project" value="UniProtKB-EC"/>
</dbReference>
<evidence type="ECO:0000256" key="11">
    <source>
        <dbReference type="ARBA" id="ARBA00023204"/>
    </source>
</evidence>
<evidence type="ECO:0000256" key="3">
    <source>
        <dbReference type="ARBA" id="ARBA00012030"/>
    </source>
</evidence>
<accession>A0A517MS82</accession>
<keyword evidence="10" id="KW-0411">Iron-sulfur</keyword>
<evidence type="ECO:0000256" key="7">
    <source>
        <dbReference type="ARBA" id="ARBA00022763"/>
    </source>
</evidence>
<dbReference type="SMART" id="SM00986">
    <property type="entry name" value="UDG"/>
    <property type="match status" value="1"/>
</dbReference>
<dbReference type="EC" id="3.2.2.27" evidence="3"/>
<evidence type="ECO:0000256" key="6">
    <source>
        <dbReference type="ARBA" id="ARBA00022723"/>
    </source>
</evidence>
<dbReference type="PANTHER" id="PTHR33693">
    <property type="entry name" value="TYPE-5 URACIL-DNA GLYCOSYLASE"/>
    <property type="match status" value="1"/>
</dbReference>
<dbReference type="Proteomes" id="UP000319852">
    <property type="component" value="Chromosome"/>
</dbReference>
<feature type="compositionally biased region" description="Low complexity" evidence="12">
    <location>
        <begin position="61"/>
        <end position="71"/>
    </location>
</feature>